<keyword evidence="1" id="KW-0812">Transmembrane</keyword>
<proteinExistence type="predicted"/>
<keyword evidence="1" id="KW-0472">Membrane</keyword>
<feature type="transmembrane region" description="Helical" evidence="1">
    <location>
        <begin position="68"/>
        <end position="87"/>
    </location>
</feature>
<evidence type="ECO:0000256" key="1">
    <source>
        <dbReference type="SAM" id="Phobius"/>
    </source>
</evidence>
<dbReference type="OrthoDB" id="6879079at2"/>
<dbReference type="Proteomes" id="UP000095143">
    <property type="component" value="Unassembled WGS sequence"/>
</dbReference>
<gene>
    <name evidence="2" type="ORF">BBI10_13395</name>
</gene>
<name>A0A1C2E0H3_9PSED</name>
<organism evidence="2 3">
    <name type="scientific">Pseudomonas graminis</name>
    <dbReference type="NCBI Taxonomy" id="158627"/>
    <lineage>
        <taxon>Bacteria</taxon>
        <taxon>Pseudomonadati</taxon>
        <taxon>Pseudomonadota</taxon>
        <taxon>Gammaproteobacteria</taxon>
        <taxon>Pseudomonadales</taxon>
        <taxon>Pseudomonadaceae</taxon>
        <taxon>Pseudomonas</taxon>
    </lineage>
</organism>
<feature type="transmembrane region" description="Helical" evidence="1">
    <location>
        <begin position="167"/>
        <end position="185"/>
    </location>
</feature>
<reference evidence="2 3" key="1">
    <citation type="submission" date="2016-08" db="EMBL/GenBank/DDBJ databases">
        <title>Whole genome sequence of Pseudomonas graminis strain UASWS1507, a potential biological control agent for agriculture.</title>
        <authorList>
            <person name="Crovadore J."/>
            <person name="Calmin G."/>
            <person name="Chablais R."/>
            <person name="Cochard B."/>
            <person name="Lefort F."/>
        </authorList>
    </citation>
    <scope>NUCLEOTIDE SEQUENCE [LARGE SCALE GENOMIC DNA]</scope>
    <source>
        <strain evidence="2 3">UASWS1507</strain>
    </source>
</reference>
<dbReference type="AlphaFoldDB" id="A0A1C2E0H3"/>
<dbReference type="EMBL" id="MDEN01000062">
    <property type="protein sequence ID" value="OCX20534.1"/>
    <property type="molecule type" value="Genomic_DNA"/>
</dbReference>
<comment type="caution">
    <text evidence="2">The sequence shown here is derived from an EMBL/GenBank/DDBJ whole genome shotgun (WGS) entry which is preliminary data.</text>
</comment>
<evidence type="ECO:0000313" key="3">
    <source>
        <dbReference type="Proteomes" id="UP000095143"/>
    </source>
</evidence>
<accession>A0A1C2E0H3</accession>
<sequence>MFDTDPHRFMSIIFSTWLLFTMQAVFSAGILPSLLFFPMCAAEVWLSWWCFDCAYRTEKFTRYANLRLFLNLAFAPGFTFLLVLIAAYKQLRLGPLTSLSLACIPLLIAFVIYLALYRWRSRTTVLVARGNRVEVTAPPFRNQSLQGGIGAALSSMIYPMVNSYDSTALLLAFIFFAISLFMLFYHRVSIASLRSLKEQELKERVSYTFMEVERIRARRAASFIGRWS</sequence>
<keyword evidence="1" id="KW-1133">Transmembrane helix</keyword>
<evidence type="ECO:0000313" key="2">
    <source>
        <dbReference type="EMBL" id="OCX20534.1"/>
    </source>
</evidence>
<feature type="transmembrane region" description="Helical" evidence="1">
    <location>
        <begin position="99"/>
        <end position="119"/>
    </location>
</feature>
<dbReference type="RefSeq" id="WP_065988981.1">
    <property type="nucleotide sequence ID" value="NZ_MDEN01000062.1"/>
</dbReference>
<protein>
    <submittedName>
        <fullName evidence="2">Uncharacterized protein</fullName>
    </submittedName>
</protein>